<comment type="caution">
    <text evidence="2">The sequence shown here is derived from an EMBL/GenBank/DDBJ whole genome shotgun (WGS) entry which is preliminary data.</text>
</comment>
<feature type="compositionally biased region" description="Basic and acidic residues" evidence="1">
    <location>
        <begin position="1"/>
        <end position="10"/>
    </location>
</feature>
<evidence type="ECO:0000313" key="2">
    <source>
        <dbReference type="EMBL" id="KAJ3830963.1"/>
    </source>
</evidence>
<gene>
    <name evidence="2" type="ORF">F5878DRAFT_648068</name>
</gene>
<feature type="compositionally biased region" description="Acidic residues" evidence="1">
    <location>
        <begin position="11"/>
        <end position="41"/>
    </location>
</feature>
<evidence type="ECO:0000256" key="1">
    <source>
        <dbReference type="SAM" id="MobiDB-lite"/>
    </source>
</evidence>
<dbReference type="EMBL" id="MU807982">
    <property type="protein sequence ID" value="KAJ3830963.1"/>
    <property type="molecule type" value="Genomic_DNA"/>
</dbReference>
<protein>
    <submittedName>
        <fullName evidence="2">Uncharacterized protein</fullName>
    </submittedName>
</protein>
<sequence length="247" mass="28005">IVRNKEHEVLELSDSEEEMQNLDSEGDQEEETFSDGDDEMEYDNMNVRDVTKKEKSKRKQVDSVKKAKIVESDFEDVELARLAKSSVRLAICISDMWPRKTKPSLSLLKSELKKMGNKDRLESLKKITTSTDPTEVPKLLKFMNYASPMVRLDIAEPVRLLVGQFYELSGAKGHKGQEEVVECFLSLLRVIVLNTIVGGSSEVVDASEKVSSESGPRGSYFRRRAFLLSVDWKDIEGLLRGFSFSSR</sequence>
<dbReference type="AlphaFoldDB" id="A0AA38NUN7"/>
<dbReference type="Proteomes" id="UP001163846">
    <property type="component" value="Unassembled WGS sequence"/>
</dbReference>
<proteinExistence type="predicted"/>
<organism evidence="2 3">
    <name type="scientific">Lentinula raphanica</name>
    <dbReference type="NCBI Taxonomy" id="153919"/>
    <lineage>
        <taxon>Eukaryota</taxon>
        <taxon>Fungi</taxon>
        <taxon>Dikarya</taxon>
        <taxon>Basidiomycota</taxon>
        <taxon>Agaricomycotina</taxon>
        <taxon>Agaricomycetes</taxon>
        <taxon>Agaricomycetidae</taxon>
        <taxon>Agaricales</taxon>
        <taxon>Marasmiineae</taxon>
        <taxon>Omphalotaceae</taxon>
        <taxon>Lentinula</taxon>
    </lineage>
</organism>
<evidence type="ECO:0000313" key="3">
    <source>
        <dbReference type="Proteomes" id="UP001163846"/>
    </source>
</evidence>
<feature type="non-terminal residue" evidence="2">
    <location>
        <position position="1"/>
    </location>
</feature>
<feature type="region of interest" description="Disordered" evidence="1">
    <location>
        <begin position="1"/>
        <end position="41"/>
    </location>
</feature>
<keyword evidence="3" id="KW-1185">Reference proteome</keyword>
<name>A0AA38NUN7_9AGAR</name>
<reference evidence="2" key="1">
    <citation type="submission" date="2022-08" db="EMBL/GenBank/DDBJ databases">
        <authorList>
            <consortium name="DOE Joint Genome Institute"/>
            <person name="Min B."/>
            <person name="Riley R."/>
            <person name="Sierra-Patev S."/>
            <person name="Naranjo-Ortiz M."/>
            <person name="Looney B."/>
            <person name="Konkel Z."/>
            <person name="Slot J.C."/>
            <person name="Sakamoto Y."/>
            <person name="Steenwyk J.L."/>
            <person name="Rokas A."/>
            <person name="Carro J."/>
            <person name="Camarero S."/>
            <person name="Ferreira P."/>
            <person name="Molpeceres G."/>
            <person name="Ruiz-Duenas F.J."/>
            <person name="Serrano A."/>
            <person name="Henrissat B."/>
            <person name="Drula E."/>
            <person name="Hughes K.W."/>
            <person name="Mata J.L."/>
            <person name="Ishikawa N.K."/>
            <person name="Vargas-Isla R."/>
            <person name="Ushijima S."/>
            <person name="Smith C.A."/>
            <person name="Ahrendt S."/>
            <person name="Andreopoulos W."/>
            <person name="He G."/>
            <person name="Labutti K."/>
            <person name="Lipzen A."/>
            <person name="Ng V."/>
            <person name="Sandor L."/>
            <person name="Barry K."/>
            <person name="Martinez A.T."/>
            <person name="Xiao Y."/>
            <person name="Gibbons J.G."/>
            <person name="Terashima K."/>
            <person name="Hibbett D.S."/>
            <person name="Grigoriev I.V."/>
        </authorList>
    </citation>
    <scope>NUCLEOTIDE SEQUENCE</scope>
    <source>
        <strain evidence="2">TFB9207</strain>
    </source>
</reference>
<accession>A0AA38NUN7</accession>